<dbReference type="EMBL" id="JACSQD010000002">
    <property type="protein sequence ID" value="MBD7994653.1"/>
    <property type="molecule type" value="Genomic_DNA"/>
</dbReference>
<protein>
    <submittedName>
        <fullName evidence="3">DUF2384 domain-containing protein</fullName>
    </submittedName>
</protein>
<comment type="caution">
    <text evidence="3">The sequence shown here is derived from an EMBL/GenBank/DDBJ whole genome shotgun (WGS) entry which is preliminary data.</text>
</comment>
<dbReference type="InterPro" id="IPR024467">
    <property type="entry name" value="Xre/MbcA/ParS-like_toxin-bd"/>
</dbReference>
<keyword evidence="4" id="KW-1185">Reference proteome</keyword>
<name>A0ABR8UQ56_9MICC</name>
<gene>
    <name evidence="3" type="ORF">H9639_05015</name>
</gene>
<evidence type="ECO:0000259" key="2">
    <source>
        <dbReference type="Pfam" id="PF09722"/>
    </source>
</evidence>
<evidence type="ECO:0000313" key="4">
    <source>
        <dbReference type="Proteomes" id="UP000609874"/>
    </source>
</evidence>
<accession>A0ABR8UQ56</accession>
<dbReference type="Pfam" id="PF09722">
    <property type="entry name" value="Xre_MbcA_ParS_C"/>
    <property type="match status" value="1"/>
</dbReference>
<feature type="compositionally biased region" description="Low complexity" evidence="1">
    <location>
        <begin position="1"/>
        <end position="19"/>
    </location>
</feature>
<proteinExistence type="predicted"/>
<feature type="region of interest" description="Disordered" evidence="1">
    <location>
        <begin position="1"/>
        <end position="27"/>
    </location>
</feature>
<organism evidence="3 4">
    <name type="scientific">Arthrobacter gallicola</name>
    <dbReference type="NCBI Taxonomy" id="2762225"/>
    <lineage>
        <taxon>Bacteria</taxon>
        <taxon>Bacillati</taxon>
        <taxon>Actinomycetota</taxon>
        <taxon>Actinomycetes</taxon>
        <taxon>Micrococcales</taxon>
        <taxon>Micrococcaceae</taxon>
        <taxon>Arthrobacter</taxon>
    </lineage>
</organism>
<sequence length="133" mass="14095">MTSPSVSRRGSRTSVTGARRGSRLSGAQQRTELLIEAFGSTTVVAEVLGVSPSQPSRWSRGLESPGLEAGRLVVDLDHVMARARMIWSRDAALQWLQGSNSYLDGARPIDVLKTRGSAEVIAALDAAQSGAFG</sequence>
<reference evidence="3 4" key="1">
    <citation type="submission" date="2020-08" db="EMBL/GenBank/DDBJ databases">
        <title>A Genomic Blueprint of the Chicken Gut Microbiome.</title>
        <authorList>
            <person name="Gilroy R."/>
            <person name="Ravi A."/>
            <person name="Getino M."/>
            <person name="Pursley I."/>
            <person name="Horton D.L."/>
            <person name="Alikhan N.-F."/>
            <person name="Baker D."/>
            <person name="Gharbi K."/>
            <person name="Hall N."/>
            <person name="Watson M."/>
            <person name="Adriaenssens E.M."/>
            <person name="Foster-Nyarko E."/>
            <person name="Jarju S."/>
            <person name="Secka A."/>
            <person name="Antonio M."/>
            <person name="Oren A."/>
            <person name="Chaudhuri R."/>
            <person name="La Ragione R.M."/>
            <person name="Hildebrand F."/>
            <person name="Pallen M.J."/>
        </authorList>
    </citation>
    <scope>NUCLEOTIDE SEQUENCE [LARGE SCALE GENOMIC DNA]</scope>
    <source>
        <strain evidence="3 4">Sa2CUA1</strain>
    </source>
</reference>
<evidence type="ECO:0000256" key="1">
    <source>
        <dbReference type="SAM" id="MobiDB-lite"/>
    </source>
</evidence>
<dbReference type="RefSeq" id="WP_191807045.1">
    <property type="nucleotide sequence ID" value="NZ_JACSQD010000002.1"/>
</dbReference>
<evidence type="ECO:0000313" key="3">
    <source>
        <dbReference type="EMBL" id="MBD7994653.1"/>
    </source>
</evidence>
<dbReference type="Proteomes" id="UP000609874">
    <property type="component" value="Unassembled WGS sequence"/>
</dbReference>
<feature type="domain" description="Antitoxin Xre/MbcA/ParS-like toxin-binding" evidence="2">
    <location>
        <begin position="83"/>
        <end position="130"/>
    </location>
</feature>